<evidence type="ECO:0000313" key="7">
    <source>
        <dbReference type="EMBL" id="TDO89333.1"/>
    </source>
</evidence>
<feature type="transmembrane region" description="Helical" evidence="6">
    <location>
        <begin position="23"/>
        <end position="55"/>
    </location>
</feature>
<evidence type="ECO:0000256" key="1">
    <source>
        <dbReference type="ARBA" id="ARBA00004141"/>
    </source>
</evidence>
<gene>
    <name evidence="7" type="ORF">DFR79_11287</name>
</gene>
<dbReference type="Proteomes" id="UP000295064">
    <property type="component" value="Unassembled WGS sequence"/>
</dbReference>
<dbReference type="Pfam" id="PF02361">
    <property type="entry name" value="CbiQ"/>
    <property type="match status" value="1"/>
</dbReference>
<dbReference type="AlphaFoldDB" id="A0A4R6LRK3"/>
<evidence type="ECO:0000256" key="3">
    <source>
        <dbReference type="ARBA" id="ARBA00022692"/>
    </source>
</evidence>
<accession>A0A4R6LRK3</accession>
<feature type="transmembrane region" description="Helical" evidence="6">
    <location>
        <begin position="237"/>
        <end position="254"/>
    </location>
</feature>
<feature type="transmembrane region" description="Helical" evidence="6">
    <location>
        <begin position="146"/>
        <end position="168"/>
    </location>
</feature>
<keyword evidence="3 6" id="KW-0812">Transmembrane</keyword>
<feature type="transmembrane region" description="Helical" evidence="6">
    <location>
        <begin position="62"/>
        <end position="84"/>
    </location>
</feature>
<dbReference type="InterPro" id="IPR051611">
    <property type="entry name" value="ECF_transporter_component"/>
</dbReference>
<feature type="transmembrane region" description="Helical" evidence="6">
    <location>
        <begin position="188"/>
        <end position="204"/>
    </location>
</feature>
<keyword evidence="2" id="KW-1003">Cell membrane</keyword>
<evidence type="ECO:0000256" key="4">
    <source>
        <dbReference type="ARBA" id="ARBA00022989"/>
    </source>
</evidence>
<keyword evidence="5 6" id="KW-0472">Membrane</keyword>
<keyword evidence="4 6" id="KW-1133">Transmembrane helix</keyword>
<name>A0A4R6LRK3_9FIRM</name>
<comment type="subcellular location">
    <subcellularLocation>
        <location evidence="1">Membrane</location>
        <topology evidence="1">Multi-pass membrane protein</topology>
    </subcellularLocation>
</comment>
<evidence type="ECO:0000256" key="2">
    <source>
        <dbReference type="ARBA" id="ARBA00022475"/>
    </source>
</evidence>
<organism evidence="7 8">
    <name type="scientific">Halanaerobium saccharolyticum</name>
    <dbReference type="NCBI Taxonomy" id="43595"/>
    <lineage>
        <taxon>Bacteria</taxon>
        <taxon>Bacillati</taxon>
        <taxon>Bacillota</taxon>
        <taxon>Clostridia</taxon>
        <taxon>Halanaerobiales</taxon>
        <taxon>Halanaerobiaceae</taxon>
        <taxon>Halanaerobium</taxon>
    </lineage>
</organism>
<comment type="caution">
    <text evidence="7">The sequence shown here is derived from an EMBL/GenBank/DDBJ whole genome shotgun (WGS) entry which is preliminary data.</text>
</comment>
<dbReference type="PANTHER" id="PTHR34857">
    <property type="entry name" value="SLL0384 PROTEIN"/>
    <property type="match status" value="1"/>
</dbReference>
<proteinExistence type="predicted"/>
<sequence>MRSLSLYVKRNSLIHKIDPFTKIIYVFVSVISPFIMPTLIFSASLTLINLMLLLLAKVVKRVIPIISFVFIIILTIFVIQGMFYGANQTKLFTIFNLSFYVEGILYAAKISIRAINVLLAFSLLILTTPPAEMIESLVRRGMPAKLGYIMHSVLQIIPMMSSNASIIMDAQRARGMETEGSLWVRIKAFIPLIGPLVMSSLVNTHERSIALEVRGFSAATKKTFLHQEEVPGGMKQLRIFLLLFLAAVLVWRLTL</sequence>
<evidence type="ECO:0000313" key="8">
    <source>
        <dbReference type="Proteomes" id="UP000295064"/>
    </source>
</evidence>
<dbReference type="GO" id="GO:0005886">
    <property type="term" value="C:plasma membrane"/>
    <property type="evidence" value="ECO:0007669"/>
    <property type="project" value="UniProtKB-ARBA"/>
</dbReference>
<dbReference type="PANTHER" id="PTHR34857:SF2">
    <property type="entry name" value="SLL0384 PROTEIN"/>
    <property type="match status" value="1"/>
</dbReference>
<protein>
    <submittedName>
        <fullName evidence="7">Energy-coupling factor transport system permease protein</fullName>
    </submittedName>
</protein>
<dbReference type="EMBL" id="SNWX01000012">
    <property type="protein sequence ID" value="TDO89333.1"/>
    <property type="molecule type" value="Genomic_DNA"/>
</dbReference>
<dbReference type="InterPro" id="IPR003339">
    <property type="entry name" value="ABC/ECF_trnsptr_transmembrane"/>
</dbReference>
<dbReference type="CDD" id="cd16914">
    <property type="entry name" value="EcfT"/>
    <property type="match status" value="1"/>
</dbReference>
<dbReference type="RefSeq" id="WP_166638020.1">
    <property type="nucleotide sequence ID" value="NZ_SNWX01000012.1"/>
</dbReference>
<evidence type="ECO:0000256" key="6">
    <source>
        <dbReference type="SAM" id="Phobius"/>
    </source>
</evidence>
<feature type="transmembrane region" description="Helical" evidence="6">
    <location>
        <begin position="104"/>
        <end position="126"/>
    </location>
</feature>
<reference evidence="7 8" key="1">
    <citation type="submission" date="2019-03" db="EMBL/GenBank/DDBJ databases">
        <title>Subsurface microbial communities from deep shales in Ohio and West Virginia, USA.</title>
        <authorList>
            <person name="Wrighton K."/>
        </authorList>
    </citation>
    <scope>NUCLEOTIDE SEQUENCE [LARGE SCALE GENOMIC DNA]</scope>
    <source>
        <strain evidence="7 8">MA284_T2</strain>
    </source>
</reference>
<evidence type="ECO:0000256" key="5">
    <source>
        <dbReference type="ARBA" id="ARBA00023136"/>
    </source>
</evidence>